<gene>
    <name evidence="2" type="ORF">DSL92_02325</name>
</gene>
<accession>A0A432JK55</accession>
<evidence type="ECO:0000256" key="1">
    <source>
        <dbReference type="SAM" id="MobiDB-lite"/>
    </source>
</evidence>
<sequence length="79" mass="8247">MLAHEPVWATGRIASPEHSLGGACGDSRTPADSPDGMQILYGGSMKVSQRGRVVRPAGHRRWPGGASPGHEDFPVQSAG</sequence>
<proteinExistence type="predicted"/>
<comment type="caution">
    <text evidence="2">The sequence shown here is derived from an EMBL/GenBank/DDBJ whole genome shotgun (WGS) entry which is preliminary data.</text>
</comment>
<dbReference type="EMBL" id="RXHI01000005">
    <property type="protein sequence ID" value="RUA22980.1"/>
    <property type="molecule type" value="Genomic_DNA"/>
</dbReference>
<protein>
    <submittedName>
        <fullName evidence="2">Uncharacterized protein</fullName>
    </submittedName>
</protein>
<name>A0A432JK55_9GAMM</name>
<evidence type="ECO:0000313" key="2">
    <source>
        <dbReference type="EMBL" id="RUA22980.1"/>
    </source>
</evidence>
<dbReference type="AlphaFoldDB" id="A0A432JK55"/>
<reference evidence="2" key="1">
    <citation type="submission" date="2018-12" db="EMBL/GenBank/DDBJ databases">
        <authorList>
            <person name="Jadhav K."/>
            <person name="Kushwaha B."/>
            <person name="Jadhav I."/>
        </authorList>
    </citation>
    <scope>NUCLEOTIDE SEQUENCE [LARGE SCALE GENOMIC DNA]</scope>
    <source>
        <strain evidence="2">SBS 10</strain>
    </source>
</reference>
<feature type="region of interest" description="Disordered" evidence="1">
    <location>
        <begin position="1"/>
        <end position="33"/>
    </location>
</feature>
<organism evidence="2">
    <name type="scientific">Billgrantia gudaonensis</name>
    <dbReference type="NCBI Taxonomy" id="376427"/>
    <lineage>
        <taxon>Bacteria</taxon>
        <taxon>Pseudomonadati</taxon>
        <taxon>Pseudomonadota</taxon>
        <taxon>Gammaproteobacteria</taxon>
        <taxon>Oceanospirillales</taxon>
        <taxon>Halomonadaceae</taxon>
        <taxon>Billgrantia</taxon>
    </lineage>
</organism>
<feature type="region of interest" description="Disordered" evidence="1">
    <location>
        <begin position="57"/>
        <end position="79"/>
    </location>
</feature>